<dbReference type="eggNOG" id="COG2984">
    <property type="taxonomic scope" value="Bacteria"/>
</dbReference>
<keyword evidence="1" id="KW-0732">Signal</keyword>
<dbReference type="STRING" id="1499967.U27_05097"/>
<dbReference type="Proteomes" id="UP000030661">
    <property type="component" value="Unassembled WGS sequence"/>
</dbReference>
<evidence type="ECO:0000313" key="2">
    <source>
        <dbReference type="EMBL" id="GAK58124.1"/>
    </source>
</evidence>
<dbReference type="Gene3D" id="3.40.50.2300">
    <property type="match status" value="2"/>
</dbReference>
<evidence type="ECO:0000256" key="1">
    <source>
        <dbReference type="SAM" id="SignalP"/>
    </source>
</evidence>
<sequence length="336" mass="37579">MRWLMRIMIAMICCLGFLANAGFTAEMKTVVLVEYTSEPAKTTMKQHVLAGLAQAGFQENTNLKLVSFEAPRPADWPEQVAQLAPDVVIEYSGETGVTAKLHELGVPTVSYWGTAPYVGPDGIPTANITGVYTGHKDTVYNSLKLLHTIAPLKPGQQAVFFENKQRVIFPKEEVLDALKRLDVPLKAIEDTTHYEDWQAALLKYNEDPEVGWLVVLAWPYLKRDGTIPDRNVEVAQWQRERLKKPYVTFWVPTVQSGVLCAFAVDTDDVALQLAEMAARILKGEPIQSIKAEYPRKTLVAINRKTADFMGITLSLDALKLANVIFNDYEGKDVIRK</sequence>
<accession>A0A081C0L9</accession>
<name>A0A081C0L9_VECG1</name>
<keyword evidence="3" id="KW-1185">Reference proteome</keyword>
<proteinExistence type="predicted"/>
<dbReference type="HOGENOM" id="CLU_817994_0_0_0"/>
<dbReference type="Pfam" id="PF04392">
    <property type="entry name" value="ABC_sub_bind"/>
    <property type="match status" value="1"/>
</dbReference>
<reference evidence="2" key="1">
    <citation type="journal article" date="2015" name="PeerJ">
        <title>First genomic representation of candidate bacterial phylum KSB3 points to enhanced environmental sensing as a trigger of wastewater bulking.</title>
        <authorList>
            <person name="Sekiguchi Y."/>
            <person name="Ohashi A."/>
            <person name="Parks D.H."/>
            <person name="Yamauchi T."/>
            <person name="Tyson G.W."/>
            <person name="Hugenholtz P."/>
        </authorList>
    </citation>
    <scope>NUCLEOTIDE SEQUENCE [LARGE SCALE GENOMIC DNA]</scope>
</reference>
<gene>
    <name evidence="2" type="ORF">U27_05097</name>
</gene>
<protein>
    <recommendedName>
        <fullName evidence="4">ABC transporter substrate-binding protein</fullName>
    </recommendedName>
</protein>
<dbReference type="EMBL" id="DF820467">
    <property type="protein sequence ID" value="GAK58124.1"/>
    <property type="molecule type" value="Genomic_DNA"/>
</dbReference>
<evidence type="ECO:0008006" key="4">
    <source>
        <dbReference type="Google" id="ProtNLM"/>
    </source>
</evidence>
<dbReference type="PANTHER" id="PTHR35271">
    <property type="entry name" value="ABC TRANSPORTER, SUBSTRATE-BINDING LIPOPROTEIN-RELATED"/>
    <property type="match status" value="1"/>
</dbReference>
<organism evidence="2">
    <name type="scientific">Vecturithrix granuli</name>
    <dbReference type="NCBI Taxonomy" id="1499967"/>
    <lineage>
        <taxon>Bacteria</taxon>
        <taxon>Candidatus Moduliflexota</taxon>
        <taxon>Candidatus Vecturitrichia</taxon>
        <taxon>Candidatus Vecturitrichales</taxon>
        <taxon>Candidatus Vecturitrichaceae</taxon>
        <taxon>Candidatus Vecturithrix</taxon>
    </lineage>
</organism>
<dbReference type="PANTHER" id="PTHR35271:SF1">
    <property type="entry name" value="ABC TRANSPORTER, SUBSTRATE-BINDING LIPOPROTEIN"/>
    <property type="match status" value="1"/>
</dbReference>
<feature type="chain" id="PRO_5001755434" description="ABC transporter substrate-binding protein" evidence="1">
    <location>
        <begin position="22"/>
        <end position="336"/>
    </location>
</feature>
<feature type="signal peptide" evidence="1">
    <location>
        <begin position="1"/>
        <end position="21"/>
    </location>
</feature>
<dbReference type="AlphaFoldDB" id="A0A081C0L9"/>
<dbReference type="InterPro" id="IPR007487">
    <property type="entry name" value="ABC_transpt-TYRBP-like"/>
</dbReference>
<evidence type="ECO:0000313" key="3">
    <source>
        <dbReference type="Proteomes" id="UP000030661"/>
    </source>
</evidence>